<keyword evidence="1" id="KW-0472">Membrane</keyword>
<feature type="transmembrane region" description="Helical" evidence="1">
    <location>
        <begin position="99"/>
        <end position="116"/>
    </location>
</feature>
<keyword evidence="1" id="KW-0812">Transmembrane</keyword>
<feature type="transmembrane region" description="Helical" evidence="1">
    <location>
        <begin position="213"/>
        <end position="230"/>
    </location>
</feature>
<evidence type="ECO:0000313" key="2">
    <source>
        <dbReference type="EMBL" id="KAK9942167.1"/>
    </source>
</evidence>
<dbReference type="PANTHER" id="PTHR48473:SF1">
    <property type="entry name" value="TIR DOMAIN-CONTAINING PROTEIN"/>
    <property type="match status" value="1"/>
</dbReference>
<dbReference type="Proteomes" id="UP001457282">
    <property type="component" value="Unassembled WGS sequence"/>
</dbReference>
<comment type="caution">
    <text evidence="2">The sequence shown here is derived from an EMBL/GenBank/DDBJ whole genome shotgun (WGS) entry which is preliminary data.</text>
</comment>
<sequence>MESQDACVIEIPSFSNSKRALENWGKLSAALKNPKQRRFLFNPTARSLSWTKRQEEHLQTASQLMNSGRDRLSYSRMPLLGTSSGDYESTHTTKATSTVWVFLLTSLGLEILSAVFDQISSPRKPHYALFGMVLAIAAVLTCILELIHKGKKEGVELKRWGKLCWFYYPPPHDSSLFGTFPDICGLVIAISQYICSTVQYVYLRRHANNPIKLSVLPAIFLICLAGSTLIRNRSYATDETFKHTAPHLTKSNYLCRFWHSI</sequence>
<dbReference type="EMBL" id="JBEDUW010000002">
    <property type="protein sequence ID" value="KAK9942167.1"/>
    <property type="molecule type" value="Genomic_DNA"/>
</dbReference>
<keyword evidence="3" id="KW-1185">Reference proteome</keyword>
<organism evidence="2 3">
    <name type="scientific">Rubus argutus</name>
    <name type="common">Southern blackberry</name>
    <dbReference type="NCBI Taxonomy" id="59490"/>
    <lineage>
        <taxon>Eukaryota</taxon>
        <taxon>Viridiplantae</taxon>
        <taxon>Streptophyta</taxon>
        <taxon>Embryophyta</taxon>
        <taxon>Tracheophyta</taxon>
        <taxon>Spermatophyta</taxon>
        <taxon>Magnoliopsida</taxon>
        <taxon>eudicotyledons</taxon>
        <taxon>Gunneridae</taxon>
        <taxon>Pentapetalae</taxon>
        <taxon>rosids</taxon>
        <taxon>fabids</taxon>
        <taxon>Rosales</taxon>
        <taxon>Rosaceae</taxon>
        <taxon>Rosoideae</taxon>
        <taxon>Rosoideae incertae sedis</taxon>
        <taxon>Rubus</taxon>
    </lineage>
</organism>
<dbReference type="AlphaFoldDB" id="A0AAW1Y2X5"/>
<keyword evidence="1" id="KW-1133">Transmembrane helix</keyword>
<evidence type="ECO:0000313" key="3">
    <source>
        <dbReference type="Proteomes" id="UP001457282"/>
    </source>
</evidence>
<feature type="transmembrane region" description="Helical" evidence="1">
    <location>
        <begin position="128"/>
        <end position="147"/>
    </location>
</feature>
<name>A0AAW1Y2X5_RUBAR</name>
<evidence type="ECO:0000256" key="1">
    <source>
        <dbReference type="SAM" id="Phobius"/>
    </source>
</evidence>
<dbReference type="PANTHER" id="PTHR48473">
    <property type="entry name" value="TIR DOMAIN-CONTAINING PROTEIN"/>
    <property type="match status" value="1"/>
</dbReference>
<proteinExistence type="predicted"/>
<protein>
    <submittedName>
        <fullName evidence="2">Uncharacterized protein</fullName>
    </submittedName>
</protein>
<accession>A0AAW1Y2X5</accession>
<reference evidence="2 3" key="1">
    <citation type="journal article" date="2023" name="G3 (Bethesda)">
        <title>A chromosome-length genome assembly and annotation of blackberry (Rubus argutus, cv. 'Hillquist').</title>
        <authorList>
            <person name="Bruna T."/>
            <person name="Aryal R."/>
            <person name="Dudchenko O."/>
            <person name="Sargent D.J."/>
            <person name="Mead D."/>
            <person name="Buti M."/>
            <person name="Cavallini A."/>
            <person name="Hytonen T."/>
            <person name="Andres J."/>
            <person name="Pham M."/>
            <person name="Weisz D."/>
            <person name="Mascagni F."/>
            <person name="Usai G."/>
            <person name="Natali L."/>
            <person name="Bassil N."/>
            <person name="Fernandez G.E."/>
            <person name="Lomsadze A."/>
            <person name="Armour M."/>
            <person name="Olukolu B."/>
            <person name="Poorten T."/>
            <person name="Britton C."/>
            <person name="Davik J."/>
            <person name="Ashrafi H."/>
            <person name="Aiden E.L."/>
            <person name="Borodovsky M."/>
            <person name="Worthington M."/>
        </authorList>
    </citation>
    <scope>NUCLEOTIDE SEQUENCE [LARGE SCALE GENOMIC DNA]</scope>
    <source>
        <strain evidence="2">PI 553951</strain>
    </source>
</reference>
<gene>
    <name evidence="2" type="ORF">M0R45_007848</name>
</gene>